<reference evidence="9 10" key="1">
    <citation type="submission" date="2017-09" db="EMBL/GenBank/DDBJ databases">
        <title>Depth-based differentiation of microbial function through sediment-hosted aquifers and enrichment of novel symbionts in the deep terrestrial subsurface.</title>
        <authorList>
            <person name="Probst A.J."/>
            <person name="Ladd B."/>
            <person name="Jarett J.K."/>
            <person name="Geller-Mcgrath D.E."/>
            <person name="Sieber C.M."/>
            <person name="Emerson J.B."/>
            <person name="Anantharaman K."/>
            <person name="Thomas B.C."/>
            <person name="Malmstrom R."/>
            <person name="Stieglmeier M."/>
            <person name="Klingl A."/>
            <person name="Woyke T."/>
            <person name="Ryan C.M."/>
            <person name="Banfield J.F."/>
        </authorList>
    </citation>
    <scope>NUCLEOTIDE SEQUENCE [LARGE SCALE GENOMIC DNA]</scope>
    <source>
        <strain evidence="9">CG11_big_fil_rev_8_21_14_0_20_39_34</strain>
    </source>
</reference>
<protein>
    <recommendedName>
        <fullName evidence="11">Sodium:solute symporter</fullName>
    </recommendedName>
</protein>
<feature type="transmembrane region" description="Helical" evidence="8">
    <location>
        <begin position="232"/>
        <end position="250"/>
    </location>
</feature>
<evidence type="ECO:0000313" key="9">
    <source>
        <dbReference type="EMBL" id="PIR04493.1"/>
    </source>
</evidence>
<feature type="transmembrane region" description="Helical" evidence="8">
    <location>
        <begin position="447"/>
        <end position="468"/>
    </location>
</feature>
<dbReference type="Proteomes" id="UP000229600">
    <property type="component" value="Unassembled WGS sequence"/>
</dbReference>
<dbReference type="GO" id="GO:0015204">
    <property type="term" value="F:urea transmembrane transporter activity"/>
    <property type="evidence" value="ECO:0007669"/>
    <property type="project" value="InterPro"/>
</dbReference>
<dbReference type="AlphaFoldDB" id="A0A2H0N6H0"/>
<feature type="transmembrane region" description="Helical" evidence="8">
    <location>
        <begin position="419"/>
        <end position="441"/>
    </location>
</feature>
<evidence type="ECO:0000256" key="5">
    <source>
        <dbReference type="ARBA" id="ARBA00022989"/>
    </source>
</evidence>
<dbReference type="Pfam" id="PF00474">
    <property type="entry name" value="SSF"/>
    <property type="match status" value="1"/>
</dbReference>
<evidence type="ECO:0000256" key="4">
    <source>
        <dbReference type="ARBA" id="ARBA00022692"/>
    </source>
</evidence>
<evidence type="ECO:0000256" key="2">
    <source>
        <dbReference type="ARBA" id="ARBA00006434"/>
    </source>
</evidence>
<dbReference type="GO" id="GO:0005886">
    <property type="term" value="C:plasma membrane"/>
    <property type="evidence" value="ECO:0007669"/>
    <property type="project" value="TreeGrafter"/>
</dbReference>
<evidence type="ECO:0000256" key="8">
    <source>
        <dbReference type="SAM" id="Phobius"/>
    </source>
</evidence>
<dbReference type="InterPro" id="IPR038377">
    <property type="entry name" value="Na/Glc_symporter_sf"/>
</dbReference>
<evidence type="ECO:0000256" key="1">
    <source>
        <dbReference type="ARBA" id="ARBA00004141"/>
    </source>
</evidence>
<dbReference type="PANTHER" id="PTHR46154:SF4">
    <property type="entry name" value="UREA ACTIVE TRANSPORTER"/>
    <property type="match status" value="1"/>
</dbReference>
<feature type="transmembrane region" description="Helical" evidence="8">
    <location>
        <begin position="77"/>
        <end position="97"/>
    </location>
</feature>
<dbReference type="PANTHER" id="PTHR46154">
    <property type="match status" value="1"/>
</dbReference>
<keyword evidence="5 8" id="KW-1133">Transmembrane helix</keyword>
<dbReference type="Gene3D" id="1.20.1730.10">
    <property type="entry name" value="Sodium/glucose cotransporter"/>
    <property type="match status" value="1"/>
</dbReference>
<feature type="transmembrane region" description="Helical" evidence="8">
    <location>
        <begin position="158"/>
        <end position="178"/>
    </location>
</feature>
<dbReference type="PROSITE" id="PS50283">
    <property type="entry name" value="NA_SOLUT_SYMP_3"/>
    <property type="match status" value="1"/>
</dbReference>
<keyword evidence="6 8" id="KW-0472">Membrane</keyword>
<evidence type="ECO:0008006" key="11">
    <source>
        <dbReference type="Google" id="ProtNLM"/>
    </source>
</evidence>
<sequence>MFMSQQEGYLLLSLFGIIMISFVYILTRKKTLTNETFLLADRNVSWIRGAFSIAVSWVWAPAIFICSMQAYTQGIAGAFWFIAPNILCFFIFAPLAIRLRKNMPEGYTLPEYILQRYQGDKRIHLSYLVIFFGYQLSAIIINALAGGTLLHILTGMKFSIATLGIATIALAYSLLSGLEASVLTDVIQMLMILILGFFLVPMVIIHAGGWSSVTGGLAGISGEFGNIFDPKIAYAFGIATTIGLITGPIGDQMFFQRGFAVKQKNIVKTFVVGGLLFGLIPITLSLLGFVAANPAFSINVTDPQMVGPLAIGYFLPKGALMLFVFMAFAGLSSTLDSAYCAISALGTVDIYKRYFNKDANDKHLLRISRNFMLGMAFLGTGIALMQPQLLWIFLASGTLASAGFFPTIFSLYSTTIKKGAVFTALFLSIMIGFPLSLYANVTGSTNLIVLSSILSISIGFFVCGFSQVKSWYLRSKYLHEST</sequence>
<feature type="transmembrane region" description="Helical" evidence="8">
    <location>
        <begin position="367"/>
        <end position="385"/>
    </location>
</feature>
<comment type="subcellular location">
    <subcellularLocation>
        <location evidence="1">Membrane</location>
        <topology evidence="1">Multi-pass membrane protein</topology>
    </subcellularLocation>
</comment>
<keyword evidence="3" id="KW-0813">Transport</keyword>
<accession>A0A2H0N6H0</accession>
<feature type="transmembrane region" description="Helical" evidence="8">
    <location>
        <begin position="270"/>
        <end position="298"/>
    </location>
</feature>
<evidence type="ECO:0000256" key="6">
    <source>
        <dbReference type="ARBA" id="ARBA00023136"/>
    </source>
</evidence>
<proteinExistence type="inferred from homology"/>
<dbReference type="InterPro" id="IPR001734">
    <property type="entry name" value="Na/solute_symporter"/>
</dbReference>
<feature type="transmembrane region" description="Helical" evidence="8">
    <location>
        <begin position="46"/>
        <end position="71"/>
    </location>
</feature>
<keyword evidence="4 8" id="KW-0812">Transmembrane</keyword>
<evidence type="ECO:0000256" key="7">
    <source>
        <dbReference type="RuleBase" id="RU362091"/>
    </source>
</evidence>
<name>A0A2H0N6H0_9BACT</name>
<feature type="transmembrane region" description="Helical" evidence="8">
    <location>
        <begin position="125"/>
        <end position="152"/>
    </location>
</feature>
<feature type="transmembrane region" description="Helical" evidence="8">
    <location>
        <begin position="391"/>
        <end position="412"/>
    </location>
</feature>
<dbReference type="EMBL" id="PCWN01000002">
    <property type="protein sequence ID" value="PIR04493.1"/>
    <property type="molecule type" value="Genomic_DNA"/>
</dbReference>
<dbReference type="InterPro" id="IPR031155">
    <property type="entry name" value="DUR"/>
</dbReference>
<feature type="transmembrane region" description="Helical" evidence="8">
    <location>
        <begin position="6"/>
        <end position="26"/>
    </location>
</feature>
<evidence type="ECO:0000256" key="3">
    <source>
        <dbReference type="ARBA" id="ARBA00022448"/>
    </source>
</evidence>
<evidence type="ECO:0000313" key="10">
    <source>
        <dbReference type="Proteomes" id="UP000229600"/>
    </source>
</evidence>
<comment type="caution">
    <text evidence="9">The sequence shown here is derived from an EMBL/GenBank/DDBJ whole genome shotgun (WGS) entry which is preliminary data.</text>
</comment>
<feature type="transmembrane region" description="Helical" evidence="8">
    <location>
        <begin position="318"/>
        <end position="346"/>
    </location>
</feature>
<feature type="transmembrane region" description="Helical" evidence="8">
    <location>
        <begin position="190"/>
        <end position="212"/>
    </location>
</feature>
<gene>
    <name evidence="9" type="ORF">COV59_00760</name>
</gene>
<organism evidence="9 10">
    <name type="scientific">Candidatus Magasanikbacteria bacterium CG11_big_fil_rev_8_21_14_0_20_39_34</name>
    <dbReference type="NCBI Taxonomy" id="1974653"/>
    <lineage>
        <taxon>Bacteria</taxon>
        <taxon>Candidatus Magasanikiibacteriota</taxon>
    </lineage>
</organism>
<comment type="similarity">
    <text evidence="2 7">Belongs to the sodium:solute symporter (SSF) (TC 2.A.21) family.</text>
</comment>